<feature type="region of interest" description="Disordered" evidence="1">
    <location>
        <begin position="1"/>
        <end position="44"/>
    </location>
</feature>
<dbReference type="InterPro" id="IPR036420">
    <property type="entry name" value="BRCT_dom_sf"/>
</dbReference>
<evidence type="ECO:0000259" key="2">
    <source>
        <dbReference type="PROSITE" id="PS50172"/>
    </source>
</evidence>
<feature type="compositionally biased region" description="Polar residues" evidence="1">
    <location>
        <begin position="15"/>
        <end position="38"/>
    </location>
</feature>
<dbReference type="PROSITE" id="PS50172">
    <property type="entry name" value="BRCT"/>
    <property type="match status" value="1"/>
</dbReference>
<name>A0ABR1F7L8_9ASCO</name>
<evidence type="ECO:0000256" key="1">
    <source>
        <dbReference type="SAM" id="MobiDB-lite"/>
    </source>
</evidence>
<evidence type="ECO:0000313" key="3">
    <source>
        <dbReference type="EMBL" id="KAK7205839.1"/>
    </source>
</evidence>
<dbReference type="RefSeq" id="XP_064768872.1">
    <property type="nucleotide sequence ID" value="XM_064914474.1"/>
</dbReference>
<dbReference type="GeneID" id="90039986"/>
<dbReference type="CDD" id="cd17716">
    <property type="entry name" value="BRCT_microcephalin_rpt1"/>
    <property type="match status" value="1"/>
</dbReference>
<gene>
    <name evidence="3" type="ORF">BZA70DRAFT_294916</name>
</gene>
<accession>A0ABR1F7L8</accession>
<dbReference type="Pfam" id="PF00533">
    <property type="entry name" value="BRCT"/>
    <property type="match status" value="1"/>
</dbReference>
<dbReference type="Proteomes" id="UP001498771">
    <property type="component" value="Unassembled WGS sequence"/>
</dbReference>
<feature type="compositionally biased region" description="Low complexity" evidence="1">
    <location>
        <begin position="362"/>
        <end position="375"/>
    </location>
</feature>
<protein>
    <recommendedName>
        <fullName evidence="2">BRCT domain-containing protein</fullName>
    </recommendedName>
</protein>
<feature type="compositionally biased region" description="Polar residues" evidence="1">
    <location>
        <begin position="540"/>
        <end position="553"/>
    </location>
</feature>
<comment type="caution">
    <text evidence="3">The sequence shown here is derived from an EMBL/GenBank/DDBJ whole genome shotgun (WGS) entry which is preliminary data.</text>
</comment>
<reference evidence="3 4" key="1">
    <citation type="submission" date="2024-03" db="EMBL/GenBank/DDBJ databases">
        <title>Genome-scale model development and genomic sequencing of the oleaginous clade Lipomyces.</title>
        <authorList>
            <consortium name="Lawrence Berkeley National Laboratory"/>
            <person name="Czajka J.J."/>
            <person name="Han Y."/>
            <person name="Kim J."/>
            <person name="Mondo S.J."/>
            <person name="Hofstad B.A."/>
            <person name="Robles A."/>
            <person name="Haridas S."/>
            <person name="Riley R."/>
            <person name="LaButti K."/>
            <person name="Pangilinan J."/>
            <person name="Andreopoulos W."/>
            <person name="Lipzen A."/>
            <person name="Yan J."/>
            <person name="Wang M."/>
            <person name="Ng V."/>
            <person name="Grigoriev I.V."/>
            <person name="Spatafora J.W."/>
            <person name="Magnuson J.K."/>
            <person name="Baker S.E."/>
            <person name="Pomraning K.R."/>
        </authorList>
    </citation>
    <scope>NUCLEOTIDE SEQUENCE [LARGE SCALE GENOMIC DNA]</scope>
    <source>
        <strain evidence="3 4">Phaff 52-87</strain>
    </source>
</reference>
<dbReference type="PANTHER" id="PTHR14625:SF3">
    <property type="entry name" value="MICROCEPHALIN"/>
    <property type="match status" value="1"/>
</dbReference>
<feature type="compositionally biased region" description="Basic and acidic residues" evidence="1">
    <location>
        <begin position="326"/>
        <end position="351"/>
    </location>
</feature>
<feature type="compositionally biased region" description="Low complexity" evidence="1">
    <location>
        <begin position="216"/>
        <end position="234"/>
    </location>
</feature>
<dbReference type="EMBL" id="JBBJBU010000004">
    <property type="protein sequence ID" value="KAK7205839.1"/>
    <property type="molecule type" value="Genomic_DNA"/>
</dbReference>
<dbReference type="PANTHER" id="PTHR14625">
    <property type="entry name" value="MICROCEPHALIN"/>
    <property type="match status" value="1"/>
</dbReference>
<sequence length="593" mass="64415">MASTGSRKRVMIESPKSSTVSYANPLSTPSRKAQQDVQVSPGKSDRKVLLVSTPSFRNHGVANCSLFSDRKLAVAVSPTRAKSPSRPAVAVSPSKLREPHNAHSLLKIKPQRDNQLAMANSAKKTKEAEVSMMTPSRSALGKPQRLFPASASRNREGLLCMSESRETQRRGGVVRRNGLSPPRLGGNLDRSTELPVGLKSPARRLNSSVISKSARKSPSNKSSVFLSSVSLSPPKMAPLSASRATDRRTINSSPTRAARSNGGQKNDENRMTPARNLDTPTKKHEKGTLDVISEADTKKDHDSASTALLEQAYDRLNIQDQSSASTRKELEEDGTKNEDSVRHRSTARDVTTKVPIKPPHMTASISKDSSTSKASGTRKPVGSSLPRMVVNRQTSVKPKAGDSKPQSAKTTEPLSGVTAYLDIRTDEGDDASATFKSMLCKLGAKVVRQPSRSVTHIVFKRGSPKTLHTAQEMNLSCLSISWIIECNKQQKRIPESDFVVEAEAGAKYKHHRRRKSLEPKALPVTPQKKVLQQKAEPSSDPITTSANVSSLSTPPAELAHQSAHRVPLHSPSHTPRISSPLAKKCWKPEDLEG</sequence>
<feature type="region of interest" description="Disordered" evidence="1">
    <location>
        <begin position="315"/>
        <end position="413"/>
    </location>
</feature>
<feature type="region of interest" description="Disordered" evidence="1">
    <location>
        <begin position="526"/>
        <end position="593"/>
    </location>
</feature>
<feature type="domain" description="BRCT" evidence="2">
    <location>
        <begin position="409"/>
        <end position="500"/>
    </location>
</feature>
<dbReference type="InterPro" id="IPR001357">
    <property type="entry name" value="BRCT_dom"/>
</dbReference>
<dbReference type="SMART" id="SM00292">
    <property type="entry name" value="BRCT"/>
    <property type="match status" value="1"/>
</dbReference>
<dbReference type="InterPro" id="IPR022047">
    <property type="entry name" value="Microcephalin-like"/>
</dbReference>
<feature type="region of interest" description="Disordered" evidence="1">
    <location>
        <begin position="122"/>
        <end position="303"/>
    </location>
</feature>
<organism evidence="3 4">
    <name type="scientific">Myxozyma melibiosi</name>
    <dbReference type="NCBI Taxonomy" id="54550"/>
    <lineage>
        <taxon>Eukaryota</taxon>
        <taxon>Fungi</taxon>
        <taxon>Dikarya</taxon>
        <taxon>Ascomycota</taxon>
        <taxon>Saccharomycotina</taxon>
        <taxon>Lipomycetes</taxon>
        <taxon>Lipomycetales</taxon>
        <taxon>Lipomycetaceae</taxon>
        <taxon>Myxozyma</taxon>
    </lineage>
</organism>
<feature type="compositionally biased region" description="Polar residues" evidence="1">
    <location>
        <begin position="404"/>
        <end position="413"/>
    </location>
</feature>
<keyword evidence="4" id="KW-1185">Reference proteome</keyword>
<dbReference type="SUPFAM" id="SSF52113">
    <property type="entry name" value="BRCT domain"/>
    <property type="match status" value="1"/>
</dbReference>
<dbReference type="Gene3D" id="3.40.50.10190">
    <property type="entry name" value="BRCT domain"/>
    <property type="match status" value="1"/>
</dbReference>
<proteinExistence type="predicted"/>
<evidence type="ECO:0000313" key="4">
    <source>
        <dbReference type="Proteomes" id="UP001498771"/>
    </source>
</evidence>